<dbReference type="Proteomes" id="UP000233766">
    <property type="component" value="Unassembled WGS sequence"/>
</dbReference>
<reference evidence="2 3" key="1">
    <citation type="submission" date="2017-12" db="EMBL/GenBank/DDBJ databases">
        <title>Sequencing the genomes of 1000 Actinobacteria strains.</title>
        <authorList>
            <person name="Klenk H.-P."/>
        </authorList>
    </citation>
    <scope>NUCLEOTIDE SEQUENCE [LARGE SCALE GENOMIC DNA]</scope>
    <source>
        <strain evidence="2 3">DSM 44489</strain>
    </source>
</reference>
<keyword evidence="3" id="KW-1185">Reference proteome</keyword>
<accession>A0A2N3V8J5</accession>
<dbReference type="RefSeq" id="WP_101464475.1">
    <property type="nucleotide sequence ID" value="NZ_PJMW01000002.1"/>
</dbReference>
<name>A0A2N3V8J5_9NOCA</name>
<protein>
    <recommendedName>
        <fullName evidence="4">Ig-like domain-containing protein</fullName>
    </recommendedName>
</protein>
<evidence type="ECO:0000313" key="3">
    <source>
        <dbReference type="Proteomes" id="UP000233766"/>
    </source>
</evidence>
<evidence type="ECO:0008006" key="4">
    <source>
        <dbReference type="Google" id="ProtNLM"/>
    </source>
</evidence>
<feature type="chain" id="PRO_5014742757" description="Ig-like domain-containing protein" evidence="1">
    <location>
        <begin position="29"/>
        <end position="141"/>
    </location>
</feature>
<keyword evidence="1" id="KW-0732">Signal</keyword>
<proteinExistence type="predicted"/>
<dbReference type="AlphaFoldDB" id="A0A2N3V8J5"/>
<organism evidence="2 3">
    <name type="scientific">Nocardia fluminea</name>
    <dbReference type="NCBI Taxonomy" id="134984"/>
    <lineage>
        <taxon>Bacteria</taxon>
        <taxon>Bacillati</taxon>
        <taxon>Actinomycetota</taxon>
        <taxon>Actinomycetes</taxon>
        <taxon>Mycobacteriales</taxon>
        <taxon>Nocardiaceae</taxon>
        <taxon>Nocardia</taxon>
    </lineage>
</organism>
<comment type="caution">
    <text evidence="2">The sequence shown here is derived from an EMBL/GenBank/DDBJ whole genome shotgun (WGS) entry which is preliminary data.</text>
</comment>
<dbReference type="OrthoDB" id="4568311at2"/>
<sequence>MDVRIRRFGLAVMIGAVPAVLAAPNATAAVTGVSVEQPAEGLRTGCSYTVTVGVDAPVSEAGEVTIGISGGSVPGNGKQLGVAVYHPENGTATFEWTPEYIGRQNLVAQQFKPGQYTSTDYITVEVVGRGLNTGSSCLPLP</sequence>
<gene>
    <name evidence="2" type="ORF">ATK86_2286</name>
</gene>
<feature type="signal peptide" evidence="1">
    <location>
        <begin position="1"/>
        <end position="28"/>
    </location>
</feature>
<evidence type="ECO:0000256" key="1">
    <source>
        <dbReference type="SAM" id="SignalP"/>
    </source>
</evidence>
<evidence type="ECO:0000313" key="2">
    <source>
        <dbReference type="EMBL" id="PKV77932.1"/>
    </source>
</evidence>
<dbReference type="EMBL" id="PJMW01000002">
    <property type="protein sequence ID" value="PKV77932.1"/>
    <property type="molecule type" value="Genomic_DNA"/>
</dbReference>